<dbReference type="PROSITE" id="PS51257">
    <property type="entry name" value="PROKAR_LIPOPROTEIN"/>
    <property type="match status" value="1"/>
</dbReference>
<evidence type="ECO:0000313" key="2">
    <source>
        <dbReference type="Proteomes" id="UP001499852"/>
    </source>
</evidence>
<keyword evidence="2" id="KW-1185">Reference proteome</keyword>
<dbReference type="Proteomes" id="UP001499852">
    <property type="component" value="Unassembled WGS sequence"/>
</dbReference>
<dbReference type="PROSITE" id="PS51318">
    <property type="entry name" value="TAT"/>
    <property type="match status" value="1"/>
</dbReference>
<proteinExistence type="predicted"/>
<dbReference type="InterPro" id="IPR006311">
    <property type="entry name" value="TAT_signal"/>
</dbReference>
<dbReference type="EMBL" id="BAABIA010000008">
    <property type="protein sequence ID" value="GAA5145639.1"/>
    <property type="molecule type" value="Genomic_DNA"/>
</dbReference>
<sequence length="499" mass="55920">MKLARRDLFKSAALGSGGALLASCERVTTAINQNWLGEAVPPHLTSVESAEIDTDFHLLSRAAFGPWPGDVAALKKMGRDAWIEEQLHPESISDTACDLRAERFESLYFSAGDAYEFRKPVLREELTRHALLRAIYSRRQLLEVMVEFWTDHLNIDLEKGDCIYLKPSDDRDVIRKHALGSFRDLIRASATSPAMLVYLDGKTNKVRRGTTDQPNENYARELMELHTLGVHGGYTQEDVYEAARCLSGWTFDAKRVFALNQGESYFRPDWHDDGAKQVLGHRIPAGGGPGDLDRLVAIVCEHPATAQHIALKLCRRFVSPTPPASLLKRVADEFTCTQGDIRSLLRVILKSDEFLASRGQLLKRPFKFMVSALRALAADTQAEKTILEPLQRMGHGLFQYPTPDGYPDDELPWMGTLMWRWNFALALAANKQLGAKVELRLLRRALRKPDAEADITRWFAHFIGRQPTAPEITALDQFAPGSPESSIGLILASPAFQRC</sequence>
<accession>A0ABP9PH29</accession>
<dbReference type="Pfam" id="PF08811">
    <property type="entry name" value="DUF1800"/>
    <property type="match status" value="1"/>
</dbReference>
<dbReference type="InterPro" id="IPR014917">
    <property type="entry name" value="DUF1800"/>
</dbReference>
<organism evidence="1 2">
    <name type="scientific">Prosthecobacter algae</name>
    <dbReference type="NCBI Taxonomy" id="1144682"/>
    <lineage>
        <taxon>Bacteria</taxon>
        <taxon>Pseudomonadati</taxon>
        <taxon>Verrucomicrobiota</taxon>
        <taxon>Verrucomicrobiia</taxon>
        <taxon>Verrucomicrobiales</taxon>
        <taxon>Verrucomicrobiaceae</taxon>
        <taxon>Prosthecobacter</taxon>
    </lineage>
</organism>
<gene>
    <name evidence="1" type="ORF">GCM10023213_37480</name>
</gene>
<dbReference type="RefSeq" id="WP_345737927.1">
    <property type="nucleotide sequence ID" value="NZ_BAABIA010000008.1"/>
</dbReference>
<name>A0ABP9PH29_9BACT</name>
<evidence type="ECO:0008006" key="3">
    <source>
        <dbReference type="Google" id="ProtNLM"/>
    </source>
</evidence>
<comment type="caution">
    <text evidence="1">The sequence shown here is derived from an EMBL/GenBank/DDBJ whole genome shotgun (WGS) entry which is preliminary data.</text>
</comment>
<reference evidence="2" key="1">
    <citation type="journal article" date="2019" name="Int. J. Syst. Evol. Microbiol.">
        <title>The Global Catalogue of Microorganisms (GCM) 10K type strain sequencing project: providing services to taxonomists for standard genome sequencing and annotation.</title>
        <authorList>
            <consortium name="The Broad Institute Genomics Platform"/>
            <consortium name="The Broad Institute Genome Sequencing Center for Infectious Disease"/>
            <person name="Wu L."/>
            <person name="Ma J."/>
        </authorList>
    </citation>
    <scope>NUCLEOTIDE SEQUENCE [LARGE SCALE GENOMIC DNA]</scope>
    <source>
        <strain evidence="2">JCM 18053</strain>
    </source>
</reference>
<protein>
    <recommendedName>
        <fullName evidence="3">DUF1800 domain-containing protein</fullName>
    </recommendedName>
</protein>
<evidence type="ECO:0000313" key="1">
    <source>
        <dbReference type="EMBL" id="GAA5145639.1"/>
    </source>
</evidence>